<evidence type="ECO:0000256" key="3">
    <source>
        <dbReference type="SAM" id="Phobius"/>
    </source>
</evidence>
<dbReference type="EMBL" id="ML977568">
    <property type="protein sequence ID" value="KAF2004332.1"/>
    <property type="molecule type" value="Genomic_DNA"/>
</dbReference>
<dbReference type="Gene3D" id="4.10.240.10">
    <property type="entry name" value="Zn(2)-C6 fungal-type DNA-binding domain"/>
    <property type="match status" value="1"/>
</dbReference>
<accession>A0A6A5WRM4</accession>
<name>A0A6A5WRM4_9PLEO</name>
<dbReference type="AlphaFoldDB" id="A0A6A5WRM4"/>
<feature type="region of interest" description="Disordered" evidence="2">
    <location>
        <begin position="435"/>
        <end position="461"/>
    </location>
</feature>
<dbReference type="PROSITE" id="PS50048">
    <property type="entry name" value="ZN2_CY6_FUNGAL_2"/>
    <property type="match status" value="1"/>
</dbReference>
<dbReference type="InterPro" id="IPR053157">
    <property type="entry name" value="Sterol_Uptake_Regulator"/>
</dbReference>
<reference evidence="5" key="1">
    <citation type="journal article" date="2020" name="Stud. Mycol.">
        <title>101 Dothideomycetes genomes: a test case for predicting lifestyles and emergence of pathogens.</title>
        <authorList>
            <person name="Haridas S."/>
            <person name="Albert R."/>
            <person name="Binder M."/>
            <person name="Bloem J."/>
            <person name="Labutti K."/>
            <person name="Salamov A."/>
            <person name="Andreopoulos B."/>
            <person name="Baker S."/>
            <person name="Barry K."/>
            <person name="Bills G."/>
            <person name="Bluhm B."/>
            <person name="Cannon C."/>
            <person name="Castanera R."/>
            <person name="Culley D."/>
            <person name="Daum C."/>
            <person name="Ezra D."/>
            <person name="Gonzalez J."/>
            <person name="Henrissat B."/>
            <person name="Kuo A."/>
            <person name="Liang C."/>
            <person name="Lipzen A."/>
            <person name="Lutzoni F."/>
            <person name="Magnuson J."/>
            <person name="Mondo S."/>
            <person name="Nolan M."/>
            <person name="Ohm R."/>
            <person name="Pangilinan J."/>
            <person name="Park H.-J."/>
            <person name="Ramirez L."/>
            <person name="Alfaro M."/>
            <person name="Sun H."/>
            <person name="Tritt A."/>
            <person name="Yoshinaga Y."/>
            <person name="Zwiers L.-H."/>
            <person name="Turgeon B."/>
            <person name="Goodwin S."/>
            <person name="Spatafora J."/>
            <person name="Crous P."/>
            <person name="Grigoriev I."/>
        </authorList>
    </citation>
    <scope>NUCLEOTIDE SEQUENCE</scope>
    <source>
        <strain evidence="5">CBS 123094</strain>
    </source>
</reference>
<protein>
    <recommendedName>
        <fullName evidence="4">Zn(2)-C6 fungal-type domain-containing protein</fullName>
    </recommendedName>
</protein>
<feature type="transmembrane region" description="Helical" evidence="3">
    <location>
        <begin position="377"/>
        <end position="399"/>
    </location>
</feature>
<organism evidence="5 6">
    <name type="scientific">Amniculicola lignicola CBS 123094</name>
    <dbReference type="NCBI Taxonomy" id="1392246"/>
    <lineage>
        <taxon>Eukaryota</taxon>
        <taxon>Fungi</taxon>
        <taxon>Dikarya</taxon>
        <taxon>Ascomycota</taxon>
        <taxon>Pezizomycotina</taxon>
        <taxon>Dothideomycetes</taxon>
        <taxon>Pleosporomycetidae</taxon>
        <taxon>Pleosporales</taxon>
        <taxon>Amniculicolaceae</taxon>
        <taxon>Amniculicola</taxon>
    </lineage>
</organism>
<dbReference type="SMART" id="SM00066">
    <property type="entry name" value="GAL4"/>
    <property type="match status" value="1"/>
</dbReference>
<keyword evidence="1" id="KW-0539">Nucleus</keyword>
<proteinExistence type="predicted"/>
<keyword evidence="3" id="KW-0812">Transmembrane</keyword>
<dbReference type="SUPFAM" id="SSF57701">
    <property type="entry name" value="Zn2/Cys6 DNA-binding domain"/>
    <property type="match status" value="1"/>
</dbReference>
<feature type="domain" description="Zn(2)-C6 fungal-type" evidence="4">
    <location>
        <begin position="12"/>
        <end position="41"/>
    </location>
</feature>
<evidence type="ECO:0000256" key="1">
    <source>
        <dbReference type="ARBA" id="ARBA00023242"/>
    </source>
</evidence>
<dbReference type="PANTHER" id="PTHR47784:SF5">
    <property type="entry name" value="STEROL UPTAKE CONTROL PROTEIN 2"/>
    <property type="match status" value="1"/>
</dbReference>
<gene>
    <name evidence="5" type="ORF">P154DRAFT_56529</name>
</gene>
<feature type="compositionally biased region" description="Polar residues" evidence="2">
    <location>
        <begin position="71"/>
        <end position="82"/>
    </location>
</feature>
<dbReference type="Proteomes" id="UP000799779">
    <property type="component" value="Unassembled WGS sequence"/>
</dbReference>
<evidence type="ECO:0000259" key="4">
    <source>
        <dbReference type="PROSITE" id="PS50048"/>
    </source>
</evidence>
<dbReference type="PROSITE" id="PS00463">
    <property type="entry name" value="ZN2_CY6_FUNGAL_1"/>
    <property type="match status" value="1"/>
</dbReference>
<dbReference type="InterPro" id="IPR036864">
    <property type="entry name" value="Zn2-C6_fun-type_DNA-bd_sf"/>
</dbReference>
<evidence type="ECO:0000313" key="6">
    <source>
        <dbReference type="Proteomes" id="UP000799779"/>
    </source>
</evidence>
<dbReference type="CDD" id="cd00067">
    <property type="entry name" value="GAL4"/>
    <property type="match status" value="1"/>
</dbReference>
<evidence type="ECO:0000256" key="2">
    <source>
        <dbReference type="SAM" id="MobiDB-lite"/>
    </source>
</evidence>
<feature type="region of interest" description="Disordered" evidence="2">
    <location>
        <begin position="71"/>
        <end position="108"/>
    </location>
</feature>
<dbReference type="PANTHER" id="PTHR47784">
    <property type="entry name" value="STEROL UPTAKE CONTROL PROTEIN 2"/>
    <property type="match status" value="1"/>
</dbReference>
<feature type="compositionally biased region" description="Basic and acidic residues" evidence="2">
    <location>
        <begin position="435"/>
        <end position="446"/>
    </location>
</feature>
<keyword evidence="3" id="KW-0472">Membrane</keyword>
<dbReference type="Pfam" id="PF00172">
    <property type="entry name" value="Zn_clus"/>
    <property type="match status" value="1"/>
</dbReference>
<dbReference type="InterPro" id="IPR001138">
    <property type="entry name" value="Zn2Cys6_DnaBD"/>
</dbReference>
<dbReference type="GO" id="GO:0001228">
    <property type="term" value="F:DNA-binding transcription activator activity, RNA polymerase II-specific"/>
    <property type="evidence" value="ECO:0007669"/>
    <property type="project" value="TreeGrafter"/>
</dbReference>
<keyword evidence="6" id="KW-1185">Reference proteome</keyword>
<dbReference type="GO" id="GO:0008270">
    <property type="term" value="F:zinc ion binding"/>
    <property type="evidence" value="ECO:0007669"/>
    <property type="project" value="InterPro"/>
</dbReference>
<evidence type="ECO:0000313" key="5">
    <source>
        <dbReference type="EMBL" id="KAF2004332.1"/>
    </source>
</evidence>
<keyword evidence="3" id="KW-1133">Transmembrane helix</keyword>
<feature type="compositionally biased region" description="Polar residues" evidence="2">
    <location>
        <begin position="93"/>
        <end position="108"/>
    </location>
</feature>
<dbReference type="OrthoDB" id="3546279at2759"/>
<sequence length="461" mass="52450">MPRLGHKKSRNGCRQCKARHVKCDENKPCSNCARHSVACSLVAWDPNGPSPMPARVESSSSGRVVNTLSDRTRRTTNATPPLSNLVPIEDILNPTQEPTPVSSEAGSPNTDPYPFLARFVDQPEPAQQDLWVRDLELMHHWTVDSHDTISIREDISDMWRLEAPKSGIHYRFLMHQMLAFTAHHLAYLNPKSRRMYHSLGIHHQDMALKDLRPQLSEITPENAGPLFSTSALITMSVFGSKTLDFLEQPSMTPPVFDELLDIFLLMRGMSSVLSTSATYTLQSPFRPILLDSPVAVSRRPIFEDLWRLIAPLELFIEAHVLEENARTQCQHSMAEFKNIVGFCTTTYADNQELRFLVYWTIQITPDFLNMIRQRDSAALAIISLYAVVLHAAQPIYWFMNGWSQRVMRSILDVIDPIWVQAIQWQTDFILGTSPEKQKQQQHDPVPKVEQGLGQGRDDTML</sequence>